<evidence type="ECO:0000313" key="3">
    <source>
        <dbReference type="EMBL" id="MCU9840229.1"/>
    </source>
</evidence>
<reference evidence="3 4" key="1">
    <citation type="submission" date="2022-10" db="EMBL/GenBank/DDBJ databases">
        <title>Ruegeria sp. nov., isolated from ocean surface water.</title>
        <authorList>
            <person name="He W."/>
            <person name="Wang L."/>
            <person name="Zhang D.-F."/>
        </authorList>
    </citation>
    <scope>NUCLEOTIDE SEQUENCE [LARGE SCALE GENOMIC DNA]</scope>
    <source>
        <strain evidence="3 4">WL0004</strain>
    </source>
</reference>
<gene>
    <name evidence="3" type="ORF">OEZ49_20925</name>
</gene>
<evidence type="ECO:0000313" key="4">
    <source>
        <dbReference type="Proteomes" id="UP001321014"/>
    </source>
</evidence>
<name>A0ABT2WWF7_9RHOB</name>
<evidence type="ECO:0000256" key="1">
    <source>
        <dbReference type="SAM" id="SignalP"/>
    </source>
</evidence>
<proteinExistence type="predicted"/>
<protein>
    <submittedName>
        <fullName evidence="3">Tad domain-containing protein</fullName>
    </submittedName>
</protein>
<organism evidence="3 4">
    <name type="scientific">Ruegeria marisflavi</name>
    <dbReference type="NCBI Taxonomy" id="2984152"/>
    <lineage>
        <taxon>Bacteria</taxon>
        <taxon>Pseudomonadati</taxon>
        <taxon>Pseudomonadota</taxon>
        <taxon>Alphaproteobacteria</taxon>
        <taxon>Rhodobacterales</taxon>
        <taxon>Roseobacteraceae</taxon>
        <taxon>Ruegeria</taxon>
    </lineage>
</organism>
<feature type="domain" description="Putative Flp pilus-assembly TadG-like N-terminal" evidence="2">
    <location>
        <begin position="2"/>
        <end position="44"/>
    </location>
</feature>
<dbReference type="RefSeq" id="WP_263390104.1">
    <property type="nucleotide sequence ID" value="NZ_JAOVQN010000031.1"/>
</dbReference>
<keyword evidence="4" id="KW-1185">Reference proteome</keyword>
<feature type="signal peptide" evidence="1">
    <location>
        <begin position="1"/>
        <end position="18"/>
    </location>
</feature>
<dbReference type="EMBL" id="JAOVQN010000031">
    <property type="protein sequence ID" value="MCU9840229.1"/>
    <property type="molecule type" value="Genomic_DNA"/>
</dbReference>
<dbReference type="InterPro" id="IPR028087">
    <property type="entry name" value="Tad_N"/>
</dbReference>
<accession>A0ABT2WWF7</accession>
<dbReference type="Pfam" id="PF13400">
    <property type="entry name" value="Tad"/>
    <property type="match status" value="1"/>
</dbReference>
<keyword evidence="1" id="KW-0732">Signal</keyword>
<sequence>MVFVAVCLSLLLGMAALAFDFGRVTTTQSELQSFADNVALAAAGELDGHADSIIRATNAAANVINDHQTFGIRNKDHTLSGVTDYQLRFYETPSNSDVEPGQPGELLNESDADSALKAAFVRVSVATHEVETPLAAAMASLLDQPYQFASVDAEAVAGFTLVACDITPMFFCLPQPSLEVNEGQLIKMVSQGGGSESWGPGNFGFIQVDDVLGIDEAGACENAPPGQEDACALAASRTVSQCFSKRGVETKPGLSVGNMIAGFNTRFDRYESAANQFRNDAKYDVDNFAAAPNVLDGWITTLQGGTCGNEPSPPYEVDGEIDLTATVGLPLDDCFGSTGSCPSTRIGDGDFTSGLQTYLTVNYGADYSGETPSGIPTWFPDTGTRYDIYKAETANQVDLQAILTAAGKVESSLPSCQPPSTGASNANRRVIIAAGIDCATYEDELNGGSGVVPVSKFVEMFLIRPSESDGTGANAVIYAEVIRTVESGSDNNGTGGILHDVVQLYR</sequence>
<dbReference type="Proteomes" id="UP001321014">
    <property type="component" value="Unassembled WGS sequence"/>
</dbReference>
<comment type="caution">
    <text evidence="3">The sequence shown here is derived from an EMBL/GenBank/DDBJ whole genome shotgun (WGS) entry which is preliminary data.</text>
</comment>
<feature type="chain" id="PRO_5047254761" evidence="1">
    <location>
        <begin position="19"/>
        <end position="506"/>
    </location>
</feature>
<evidence type="ECO:0000259" key="2">
    <source>
        <dbReference type="Pfam" id="PF13400"/>
    </source>
</evidence>